<name>A0ABV0ZJ59_9TELE</name>
<comment type="caution">
    <text evidence="2">The sequence shown here is derived from an EMBL/GenBank/DDBJ whole genome shotgun (WGS) entry which is preliminary data.</text>
</comment>
<feature type="region of interest" description="Disordered" evidence="1">
    <location>
        <begin position="1"/>
        <end position="20"/>
    </location>
</feature>
<dbReference type="EMBL" id="JAHRIP010065910">
    <property type="protein sequence ID" value="MEQ2305857.1"/>
    <property type="molecule type" value="Genomic_DNA"/>
</dbReference>
<evidence type="ECO:0000256" key="1">
    <source>
        <dbReference type="SAM" id="MobiDB-lite"/>
    </source>
</evidence>
<organism evidence="2 3">
    <name type="scientific">Ameca splendens</name>
    <dbReference type="NCBI Taxonomy" id="208324"/>
    <lineage>
        <taxon>Eukaryota</taxon>
        <taxon>Metazoa</taxon>
        <taxon>Chordata</taxon>
        <taxon>Craniata</taxon>
        <taxon>Vertebrata</taxon>
        <taxon>Euteleostomi</taxon>
        <taxon>Actinopterygii</taxon>
        <taxon>Neopterygii</taxon>
        <taxon>Teleostei</taxon>
        <taxon>Neoteleostei</taxon>
        <taxon>Acanthomorphata</taxon>
        <taxon>Ovalentaria</taxon>
        <taxon>Atherinomorphae</taxon>
        <taxon>Cyprinodontiformes</taxon>
        <taxon>Goodeidae</taxon>
        <taxon>Ameca</taxon>
    </lineage>
</organism>
<accession>A0ABV0ZJ59</accession>
<proteinExistence type="predicted"/>
<reference evidence="2 3" key="1">
    <citation type="submission" date="2021-06" db="EMBL/GenBank/DDBJ databases">
        <authorList>
            <person name="Palmer J.M."/>
        </authorList>
    </citation>
    <scope>NUCLEOTIDE SEQUENCE [LARGE SCALE GENOMIC DNA]</scope>
    <source>
        <strain evidence="2 3">AS_MEX2019</strain>
        <tissue evidence="2">Muscle</tissue>
    </source>
</reference>
<evidence type="ECO:0000313" key="2">
    <source>
        <dbReference type="EMBL" id="MEQ2305857.1"/>
    </source>
</evidence>
<gene>
    <name evidence="2" type="ORF">AMECASPLE_002181</name>
</gene>
<evidence type="ECO:0000313" key="3">
    <source>
        <dbReference type="Proteomes" id="UP001469553"/>
    </source>
</evidence>
<protein>
    <submittedName>
        <fullName evidence="2">Uncharacterized protein</fullName>
    </submittedName>
</protein>
<sequence length="138" mass="15268">MHQRDTPACNPAPATTSPGRPRQQLLFRAIIRHPRLPRLLLLRFSLNPPCFVHSVHGLSPALKLSSITQLLQKFASISATSALCRRSTRSVAPPTVITIATLILARLKYAFPSTCNSIHSPTQQPRHKSCTQHTMSET</sequence>
<keyword evidence="3" id="KW-1185">Reference proteome</keyword>
<feature type="region of interest" description="Disordered" evidence="1">
    <location>
        <begin position="117"/>
        <end position="138"/>
    </location>
</feature>
<dbReference type="Proteomes" id="UP001469553">
    <property type="component" value="Unassembled WGS sequence"/>
</dbReference>